<reference evidence="4" key="1">
    <citation type="journal article" date="2021" name="Sci. Rep.">
        <title>Diploid genomic architecture of Nitzschia inconspicua, an elite biomass production diatom.</title>
        <authorList>
            <person name="Oliver A."/>
            <person name="Podell S."/>
            <person name="Pinowska A."/>
            <person name="Traller J.C."/>
            <person name="Smith S.R."/>
            <person name="McClure R."/>
            <person name="Beliaev A."/>
            <person name="Bohutskyi P."/>
            <person name="Hill E.A."/>
            <person name="Rabines A."/>
            <person name="Zheng H."/>
            <person name="Allen L.Z."/>
            <person name="Kuo A."/>
            <person name="Grigoriev I.V."/>
            <person name="Allen A.E."/>
            <person name="Hazlebeck D."/>
            <person name="Allen E.E."/>
        </authorList>
    </citation>
    <scope>NUCLEOTIDE SEQUENCE</scope>
    <source>
        <strain evidence="4">Hildebrandi</strain>
    </source>
</reference>
<evidence type="ECO:0000259" key="3">
    <source>
        <dbReference type="PROSITE" id="PS51425"/>
    </source>
</evidence>
<dbReference type="GO" id="GO:0007062">
    <property type="term" value="P:sister chromatid cohesion"/>
    <property type="evidence" value="ECO:0007669"/>
    <property type="project" value="TreeGrafter"/>
</dbReference>
<comment type="caution">
    <text evidence="4">The sequence shown here is derived from an EMBL/GenBank/DDBJ whole genome shotgun (WGS) entry which is preliminary data.</text>
</comment>
<gene>
    <name evidence="4" type="ORF">IV203_035962</name>
</gene>
<feature type="region of interest" description="Disordered" evidence="2">
    <location>
        <begin position="367"/>
        <end position="423"/>
    </location>
</feature>
<dbReference type="PANTHER" id="PTHR11199">
    <property type="entry name" value="STROMAL ANTIGEN"/>
    <property type="match status" value="1"/>
</dbReference>
<feature type="region of interest" description="Disordered" evidence="2">
    <location>
        <begin position="1437"/>
        <end position="1535"/>
    </location>
</feature>
<feature type="region of interest" description="Disordered" evidence="2">
    <location>
        <begin position="939"/>
        <end position="962"/>
    </location>
</feature>
<reference evidence="4" key="2">
    <citation type="submission" date="2021-04" db="EMBL/GenBank/DDBJ databases">
        <authorList>
            <person name="Podell S."/>
        </authorList>
    </citation>
    <scope>NUCLEOTIDE SEQUENCE</scope>
    <source>
        <strain evidence="4">Hildebrandi</strain>
    </source>
</reference>
<dbReference type="EMBL" id="JAGRRH010000013">
    <property type="protein sequence ID" value="KAG7360863.1"/>
    <property type="molecule type" value="Genomic_DNA"/>
</dbReference>
<keyword evidence="1" id="KW-0175">Coiled coil</keyword>
<feature type="region of interest" description="Disordered" evidence="2">
    <location>
        <begin position="34"/>
        <end position="160"/>
    </location>
</feature>
<feature type="coiled-coil region" evidence="1">
    <location>
        <begin position="494"/>
        <end position="521"/>
    </location>
</feature>
<dbReference type="PROSITE" id="PS51425">
    <property type="entry name" value="SCD"/>
    <property type="match status" value="1"/>
</dbReference>
<feature type="region of interest" description="Disordered" evidence="2">
    <location>
        <begin position="1"/>
        <end position="21"/>
    </location>
</feature>
<dbReference type="InterPro" id="IPR056396">
    <property type="entry name" value="HEAT_SCC3-SA"/>
</dbReference>
<dbReference type="GO" id="GO:0003682">
    <property type="term" value="F:chromatin binding"/>
    <property type="evidence" value="ECO:0007669"/>
    <property type="project" value="TreeGrafter"/>
</dbReference>
<evidence type="ECO:0000313" key="4">
    <source>
        <dbReference type="EMBL" id="KAG7360863.1"/>
    </source>
</evidence>
<dbReference type="Pfam" id="PF24571">
    <property type="entry name" value="HEAT_SCC3-SA"/>
    <property type="match status" value="1"/>
</dbReference>
<keyword evidence="5" id="KW-1185">Reference proteome</keyword>
<dbReference type="GO" id="GO:0000785">
    <property type="term" value="C:chromatin"/>
    <property type="evidence" value="ECO:0007669"/>
    <property type="project" value="TreeGrafter"/>
</dbReference>
<dbReference type="InterPro" id="IPR020839">
    <property type="entry name" value="SCD"/>
</dbReference>
<feature type="domain" description="SCD" evidence="3">
    <location>
        <begin position="531"/>
        <end position="636"/>
    </location>
</feature>
<evidence type="ECO:0000256" key="2">
    <source>
        <dbReference type="SAM" id="MobiDB-lite"/>
    </source>
</evidence>
<feature type="compositionally biased region" description="Basic residues" evidence="2">
    <location>
        <begin position="404"/>
        <end position="418"/>
    </location>
</feature>
<dbReference type="GO" id="GO:0005634">
    <property type="term" value="C:nucleus"/>
    <property type="evidence" value="ECO:0007669"/>
    <property type="project" value="TreeGrafter"/>
</dbReference>
<dbReference type="OrthoDB" id="498590at2759"/>
<feature type="compositionally biased region" description="Polar residues" evidence="2">
    <location>
        <begin position="146"/>
        <end position="160"/>
    </location>
</feature>
<evidence type="ECO:0000313" key="5">
    <source>
        <dbReference type="Proteomes" id="UP000693970"/>
    </source>
</evidence>
<accession>A0A9K3LF52</accession>
<feature type="compositionally biased region" description="Acidic residues" evidence="2">
    <location>
        <begin position="1473"/>
        <end position="1483"/>
    </location>
</feature>
<protein>
    <recommendedName>
        <fullName evidence="3">SCD domain-containing protein</fullName>
    </recommendedName>
</protein>
<dbReference type="GO" id="GO:0008278">
    <property type="term" value="C:cohesin complex"/>
    <property type="evidence" value="ECO:0007669"/>
    <property type="project" value="TreeGrafter"/>
</dbReference>
<feature type="compositionally biased region" description="Acidic residues" evidence="2">
    <location>
        <begin position="1519"/>
        <end position="1535"/>
    </location>
</feature>
<dbReference type="PANTHER" id="PTHR11199:SF0">
    <property type="entry name" value="LD34181P-RELATED"/>
    <property type="match status" value="1"/>
</dbReference>
<feature type="compositionally biased region" description="Low complexity" evidence="2">
    <location>
        <begin position="1437"/>
        <end position="1461"/>
    </location>
</feature>
<feature type="compositionally biased region" description="Basic residues" evidence="2">
    <location>
        <begin position="70"/>
        <end position="79"/>
    </location>
</feature>
<feature type="compositionally biased region" description="Polar residues" evidence="2">
    <location>
        <begin position="1494"/>
        <end position="1515"/>
    </location>
</feature>
<sequence>MATTDENVAAPRRSNRARRQAVTYYDEAAKVVAAKRKMKKEDVSSDDEDDEEDYGEDIVSLGSDNDVKMTKKPPKKKSRVSNDELMEEDGEGSGDDDDNDDDDDDDFLHSQANKGKRSSPKKTASSKRAKASAPKPKRTEAKKRPSVTSGKVTSKGATTTNAGKITKARISSALNALAKKVLDKEKETPETCLLAALLASSKPIPGIPSTEQPKQFPFYFKSNDGSVASRIVSLTKTMTIPQLDGIARQLVRNFEPNAMHILLLNLMFRSVGGSLETNFPEGTDLEEMEDERWDEMMSKVVTAMLDETSVDRTILCADHPPPPPHDQQPKIGVIAYRAIYKEFWYRLGHVLLAHSPSTTANANSLIQEESDDDELDQESDNESLDSLDFDRDDDDNDEKEGNEKKKKKKESKVNKKKTTGAATSPEIFSSNRFQLEMMRDLISRVTEFVTVGQPDLRSSGTLAIFQLGKACMERTVELETKIQVASRQFKSAKQNQAKSKMEQLKTNIDAWKRHKAELEEIVTGQVIQAVFINRYRDANATLRKESLDSLSEISLIRPDIFLVDTYLKYFGWMTHDKDPVVRKAALNALLAPFRIYQEQVKGPTTLKQSGNYSPFQIEIEAMKHVSIKFLARLVDCTHDADNIGVQEVAMKLLSQMMRVGFLDDCDEDEIWDSINMKCLDQHTSPQVRKDALYFVLDQLAAFDSEDELNEKKLIERLASLAGWIANILSDGTIPVDQIHIHLVDNVVEALLDMPEHRDIIGNMTIMVQAIREANPQNDDKEEITKQRVMLRMLVTAARIALEKGGFSNETDVPSKKGKSFNRDENYLASLSSSLLQNLPNLLMNYKSDVVALRDVTKLPSIIPSSILGLSGRKTDFQNILKSLCQLYLDSTDKETLQNVAFTLSQWVEGDHTRVSDVKMHMKRLSHGLVDRLMNLFRESDPESAEGNRKSPRSKKKKGAKKEVDMFSASPEVETECAIASLMLRLKILLMECQASHLFEGSLEEDEENELDGLFMTISEAMGQRLKDRKNIADEGQNETVAATSSIWTEADPDLHIEAARSIDLSLHVLLLIISQELADTLDGRQDLQKRVEDDDDIDTNALLVVRHRNNLVKLLIMCFEQYIEDGAACTDDQHAFSQKVQSSAGQVTSDLRSLFPYEAAEAADPVRRAMSLHEAPDQSVLLGGFARWFQNQECSPNLSDDEDNSVENHLLPLCRSIAVNMKEFFRREMALALTHIHGRGTLSTQTVCALIRLIRKENPVRLLESHMACLRMAFDNWLASEPEEPQISCPTEEELAAFDQEEKQHQELFSDIEHLAGKLAPTLGVVKLKDDIKRSFVSFMKEGIRFSFEEDDVYTLGVRLPFLSILMKYSSWLKKEKENLEEVKEYLQSKESMLRSHSDFNEIHDDDLEALTSFKESLGIKTASESSYYDDETTIATRTTAATPSPSSSRRRSSTVGSRRSVQSNLSNLSPLEEGDSREEEDSPTPQKKRRLHSSQNSLQSSVTRTNSLQSSVNRTVVEEEEEQGDDGNESETTA</sequence>
<feature type="compositionally biased region" description="Basic residues" evidence="2">
    <location>
        <begin position="114"/>
        <end position="130"/>
    </location>
</feature>
<feature type="compositionally biased region" description="Basic residues" evidence="2">
    <location>
        <begin position="949"/>
        <end position="959"/>
    </location>
</feature>
<feature type="compositionally biased region" description="Acidic residues" evidence="2">
    <location>
        <begin position="84"/>
        <end position="106"/>
    </location>
</feature>
<organism evidence="4 5">
    <name type="scientific">Nitzschia inconspicua</name>
    <dbReference type="NCBI Taxonomy" id="303405"/>
    <lineage>
        <taxon>Eukaryota</taxon>
        <taxon>Sar</taxon>
        <taxon>Stramenopiles</taxon>
        <taxon>Ochrophyta</taxon>
        <taxon>Bacillariophyta</taxon>
        <taxon>Bacillariophyceae</taxon>
        <taxon>Bacillariophycidae</taxon>
        <taxon>Bacillariales</taxon>
        <taxon>Bacillariaceae</taxon>
        <taxon>Nitzschia</taxon>
    </lineage>
</organism>
<evidence type="ECO:0000256" key="1">
    <source>
        <dbReference type="SAM" id="Coils"/>
    </source>
</evidence>
<name>A0A9K3LF52_9STRA</name>
<dbReference type="Proteomes" id="UP000693970">
    <property type="component" value="Unassembled WGS sequence"/>
</dbReference>
<dbReference type="Pfam" id="PF21581">
    <property type="entry name" value="SCD"/>
    <property type="match status" value="1"/>
</dbReference>
<dbReference type="InterPro" id="IPR039662">
    <property type="entry name" value="Cohesin_Scc3/SA"/>
</dbReference>
<feature type="compositionally biased region" description="Acidic residues" evidence="2">
    <location>
        <begin position="44"/>
        <end position="56"/>
    </location>
</feature>
<feature type="compositionally biased region" description="Basic and acidic residues" evidence="2">
    <location>
        <begin position="939"/>
        <end position="948"/>
    </location>
</feature>
<proteinExistence type="predicted"/>
<feature type="compositionally biased region" description="Acidic residues" evidence="2">
    <location>
        <begin position="368"/>
        <end position="400"/>
    </location>
</feature>